<feature type="compositionally biased region" description="Low complexity" evidence="1">
    <location>
        <begin position="195"/>
        <end position="215"/>
    </location>
</feature>
<dbReference type="Pfam" id="PF10991">
    <property type="entry name" value="Enc34_ssDNA-bd"/>
    <property type="match status" value="1"/>
</dbReference>
<dbReference type="EMBL" id="AFZX01000011">
    <property type="protein sequence ID" value="EHL08782.1"/>
    <property type="molecule type" value="Genomic_DNA"/>
</dbReference>
<organism evidence="2 3">
    <name type="scientific">Desulfitobacterium hafniense DP7</name>
    <dbReference type="NCBI Taxonomy" id="537010"/>
    <lineage>
        <taxon>Bacteria</taxon>
        <taxon>Bacillati</taxon>
        <taxon>Bacillota</taxon>
        <taxon>Clostridia</taxon>
        <taxon>Eubacteriales</taxon>
        <taxon>Desulfitobacteriaceae</taxon>
        <taxon>Desulfitobacterium</taxon>
    </lineage>
</organism>
<sequence length="277" mass="29600">MANQPTEVITGEVRLSYVNLFTPRANKPGQEPKYSVTILVPKSDTSTKQRIDAAIQVAYEKGVQTSWNGARPQLDIVVHDGDGVRPKSGDPFGPECRGHWVLTASSKQPQQVVDLQLNPIIDQMKVYSGVYGRVHINFYPFNNNGGRGVGAGLGPVQITRDGEPLGGRTTAEAAFGGLPAPSPQQGYAPAPPAYQQPQPYAQPGYAQPQYGYNQPAPAPVPPQASYAPPATPQQPYAQPQYGYGQPAPQPVQPQPYGQPAQIDPITGKPATGAIWGL</sequence>
<evidence type="ECO:0000313" key="3">
    <source>
        <dbReference type="Proteomes" id="UP000004416"/>
    </source>
</evidence>
<name>G9XHJ9_DESHA</name>
<feature type="compositionally biased region" description="Low complexity" evidence="1">
    <location>
        <begin position="223"/>
        <end position="246"/>
    </location>
</feature>
<dbReference type="InterPro" id="IPR022595">
    <property type="entry name" value="Enc34_ssDNA-bd"/>
</dbReference>
<reference evidence="2 3" key="1">
    <citation type="submission" date="2011-08" db="EMBL/GenBank/DDBJ databases">
        <authorList>
            <person name="Weinstock G."/>
            <person name="Sodergren E."/>
            <person name="Clifton S."/>
            <person name="Fulton L."/>
            <person name="Fulton B."/>
            <person name="Courtney L."/>
            <person name="Fronick C."/>
            <person name="Harrison M."/>
            <person name="Strong C."/>
            <person name="Farmer C."/>
            <person name="Delahaunty K."/>
            <person name="Markovic C."/>
            <person name="Hall O."/>
            <person name="Minx P."/>
            <person name="Tomlinson C."/>
            <person name="Mitreva M."/>
            <person name="Hou S."/>
            <person name="Chen J."/>
            <person name="Wollam A."/>
            <person name="Pepin K.H."/>
            <person name="Johnson M."/>
            <person name="Bhonagiri V."/>
            <person name="Zhang X."/>
            <person name="Suruliraj S."/>
            <person name="Warren W."/>
            <person name="Chinwalla A."/>
            <person name="Mardis E.R."/>
            <person name="Wilson R.K."/>
        </authorList>
    </citation>
    <scope>NUCLEOTIDE SEQUENCE [LARGE SCALE GENOMIC DNA]</scope>
    <source>
        <strain evidence="2 3">DP7</strain>
    </source>
</reference>
<gene>
    <name evidence="2" type="ORF">HMPREF0322_00424</name>
</gene>
<feature type="region of interest" description="Disordered" evidence="1">
    <location>
        <begin position="161"/>
        <end position="277"/>
    </location>
</feature>
<proteinExistence type="predicted"/>
<dbReference type="RefSeq" id="WP_005808562.1">
    <property type="nucleotide sequence ID" value="NZ_JH414442.1"/>
</dbReference>
<dbReference type="Gene3D" id="2.40.50.140">
    <property type="entry name" value="Nucleic acid-binding proteins"/>
    <property type="match status" value="1"/>
</dbReference>
<dbReference type="SUPFAM" id="SSF50249">
    <property type="entry name" value="Nucleic acid-binding proteins"/>
    <property type="match status" value="1"/>
</dbReference>
<dbReference type="PATRIC" id="fig|537010.4.peg.397"/>
<dbReference type="AlphaFoldDB" id="G9XHJ9"/>
<evidence type="ECO:0008006" key="4">
    <source>
        <dbReference type="Google" id="ProtNLM"/>
    </source>
</evidence>
<evidence type="ECO:0000313" key="2">
    <source>
        <dbReference type="EMBL" id="EHL08782.1"/>
    </source>
</evidence>
<dbReference type="Proteomes" id="UP000004416">
    <property type="component" value="Unassembled WGS sequence"/>
</dbReference>
<protein>
    <recommendedName>
        <fullName evidence="4">DUF2815 family protein</fullName>
    </recommendedName>
</protein>
<dbReference type="HOGENOM" id="CLU_087553_0_0_9"/>
<accession>G9XHJ9</accession>
<evidence type="ECO:0000256" key="1">
    <source>
        <dbReference type="SAM" id="MobiDB-lite"/>
    </source>
</evidence>
<dbReference type="InterPro" id="IPR012340">
    <property type="entry name" value="NA-bd_OB-fold"/>
</dbReference>
<comment type="caution">
    <text evidence="2">The sequence shown here is derived from an EMBL/GenBank/DDBJ whole genome shotgun (WGS) entry which is preliminary data.</text>
</comment>